<name>A0A1W6WND7_BACTU</name>
<dbReference type="EMBL" id="CP021061">
    <property type="protein sequence ID" value="ARP58078.1"/>
    <property type="molecule type" value="Genomic_DNA"/>
</dbReference>
<proteinExistence type="predicted"/>
<organism evidence="1 2">
    <name type="scientific">Bacillus thuringiensis</name>
    <dbReference type="NCBI Taxonomy" id="1428"/>
    <lineage>
        <taxon>Bacteria</taxon>
        <taxon>Bacillati</taxon>
        <taxon>Bacillota</taxon>
        <taxon>Bacilli</taxon>
        <taxon>Bacillales</taxon>
        <taxon>Bacillaceae</taxon>
        <taxon>Bacillus</taxon>
        <taxon>Bacillus cereus group</taxon>
    </lineage>
</organism>
<dbReference type="InterPro" id="IPR038231">
    <property type="entry name" value="MepB-like_sf"/>
</dbReference>
<protein>
    <submittedName>
        <fullName evidence="1">Mep operon protein MepB</fullName>
    </submittedName>
</protein>
<dbReference type="Pfam" id="PF08877">
    <property type="entry name" value="MepB-like"/>
    <property type="match status" value="1"/>
</dbReference>
<dbReference type="GeneID" id="67467111"/>
<accession>A0A1W6WND7</accession>
<dbReference type="AlphaFoldDB" id="A0A1W6WND7"/>
<dbReference type="InterPro" id="IPR011235">
    <property type="entry name" value="MepB-like"/>
</dbReference>
<gene>
    <name evidence="1" type="ORF">CAB88_13815</name>
</gene>
<sequence length="174" mass="20230">MNKGGVFLNNFNNIIQNSNNIVYKPNNLMITNLKEEKQNAEYAGCLFHLNNKTIRFRKSKVTPNKIGQFVSFWEKDENMRNRAFSYEAAPDLLVITCIADNKLGQFIFPKEILLKEKILRTPSQTGKMAMRIYPVWDTTVSNQAKKSQTWQLQYFVDLSDINNLPIDKLLNLYS</sequence>
<keyword evidence="2" id="KW-1185">Reference proteome</keyword>
<reference evidence="1 2" key="1">
    <citation type="submission" date="2017-04" db="EMBL/GenBank/DDBJ databases">
        <title>Complete Genome Sequence of Bacillus thuringiensis type Strain ATCC 10792.</title>
        <authorList>
            <person name="Oh D.-H."/>
            <person name="Park B.-J."/>
            <person name="Shuai W."/>
            <person name="Chelliah R."/>
        </authorList>
    </citation>
    <scope>NUCLEOTIDE SEQUENCE [LARGE SCALE GENOMIC DNA]</scope>
    <source>
        <strain evidence="1 2">ATCC 10792</strain>
    </source>
</reference>
<dbReference type="RefSeq" id="WP_080546060.1">
    <property type="nucleotide sequence ID" value="NZ_CP021061.1"/>
</dbReference>
<dbReference type="PIRSF" id="PIRSF032285">
    <property type="entry name" value="UCP032285"/>
    <property type="match status" value="1"/>
</dbReference>
<dbReference type="Proteomes" id="UP000194143">
    <property type="component" value="Chromosome"/>
</dbReference>
<evidence type="ECO:0000313" key="2">
    <source>
        <dbReference type="Proteomes" id="UP000194143"/>
    </source>
</evidence>
<evidence type="ECO:0000313" key="1">
    <source>
        <dbReference type="EMBL" id="ARP58078.1"/>
    </source>
</evidence>
<dbReference type="Gene3D" id="3.40.1350.140">
    <property type="entry name" value="MepB-like"/>
    <property type="match status" value="1"/>
</dbReference>